<protein>
    <submittedName>
        <fullName evidence="1">Uncharacterized protein</fullName>
    </submittedName>
</protein>
<dbReference type="Proteomes" id="UP000232631">
    <property type="component" value="Chromosome"/>
</dbReference>
<evidence type="ECO:0000313" key="1">
    <source>
        <dbReference type="EMBL" id="AUB61097.1"/>
    </source>
</evidence>
<dbReference type="GeneID" id="35123620"/>
<dbReference type="EMBL" id="CP017768">
    <property type="protein sequence ID" value="AUB61097.1"/>
    <property type="molecule type" value="Genomic_DNA"/>
</dbReference>
<proteinExistence type="predicted"/>
<evidence type="ECO:0000313" key="2">
    <source>
        <dbReference type="Proteomes" id="UP000232631"/>
    </source>
</evidence>
<reference evidence="1 2" key="1">
    <citation type="submission" date="2016-10" db="EMBL/GenBank/DDBJ databases">
        <title>Comparative genomics between deep and shallow subseafloor isolates.</title>
        <authorList>
            <person name="Ishii S."/>
            <person name="Miller J.R."/>
            <person name="Sutton G."/>
            <person name="Suzuki S."/>
            <person name="Methe B."/>
            <person name="Inagaki F."/>
            <person name="Imachi H."/>
        </authorList>
    </citation>
    <scope>NUCLEOTIDE SEQUENCE [LARGE SCALE GENOMIC DNA]</scope>
    <source>
        <strain evidence="1 2">A8p</strain>
    </source>
</reference>
<name>A0A2H4VSP2_9EURY</name>
<sequence length="65" mass="7916">MTKDRWKPQVGNLERKMDRLIYLLHIANQPNTPKEIRKVIDEVVEDYLIEYNTTLDKIRENLEKF</sequence>
<dbReference type="AlphaFoldDB" id="A0A2H4VSP2"/>
<dbReference type="KEGG" id="msub:BK009_10665"/>
<gene>
    <name evidence="1" type="ORF">BK009_10665</name>
</gene>
<keyword evidence="2" id="KW-1185">Reference proteome</keyword>
<accession>A0A2H4VSP2</accession>
<organism evidence="1 2">
    <name type="scientific">Methanobacterium subterraneum</name>
    <dbReference type="NCBI Taxonomy" id="59277"/>
    <lineage>
        <taxon>Archaea</taxon>
        <taxon>Methanobacteriati</taxon>
        <taxon>Methanobacteriota</taxon>
        <taxon>Methanomada group</taxon>
        <taxon>Methanobacteria</taxon>
        <taxon>Methanobacteriales</taxon>
        <taxon>Methanobacteriaceae</taxon>
        <taxon>Methanobacterium</taxon>
    </lineage>
</organism>
<dbReference type="RefSeq" id="WP_100907318.1">
    <property type="nucleotide sequence ID" value="NZ_CP017768.1"/>
</dbReference>